<dbReference type="AlphaFoldDB" id="A0AAE3HBF6"/>
<protein>
    <submittedName>
        <fullName evidence="2">(2Fe-2S)-binding protein</fullName>
    </submittedName>
</protein>
<keyword evidence="3" id="KW-1185">Reference proteome</keyword>
<gene>
    <name evidence="2" type="ORF">PV02_05325</name>
</gene>
<dbReference type="InterPro" id="IPR040890">
    <property type="entry name" value="Znf_CopZ"/>
</dbReference>
<dbReference type="Proteomes" id="UP001206983">
    <property type="component" value="Unassembled WGS sequence"/>
</dbReference>
<dbReference type="Pfam" id="PF18423">
    <property type="entry name" value="zf_CopZ"/>
    <property type="match status" value="1"/>
</dbReference>
<proteinExistence type="predicted"/>
<dbReference type="CDD" id="cd10141">
    <property type="entry name" value="CopZ-like_Fer2_BFD-like"/>
    <property type="match status" value="1"/>
</dbReference>
<dbReference type="EMBL" id="JTEO01000004">
    <property type="protein sequence ID" value="MCQ6963175.1"/>
    <property type="molecule type" value="Genomic_DNA"/>
</dbReference>
<evidence type="ECO:0000313" key="3">
    <source>
        <dbReference type="Proteomes" id="UP001206983"/>
    </source>
</evidence>
<dbReference type="Gene3D" id="2.20.25.270">
    <property type="match status" value="1"/>
</dbReference>
<sequence length="160" mass="18428">MPLTPDCCGGVGQDTSRESAPCPLCRKKGRHVENTTVRHLLRKEMEEKAGQEDYYLCMDEKCDIAYYNDRTGTTFRKKDIIVPLWFKEDADPRYACYCSRITQEEVIRAVREQKITDMNAIRKYYDPEAASQCKIKNPAGRCCSPVFGETIKKAKGFKEH</sequence>
<name>A0AAE3HBF6_9EURY</name>
<dbReference type="InterPro" id="IPR041854">
    <property type="entry name" value="BFD-like_2Fe2S-bd_dom_sf"/>
</dbReference>
<reference evidence="2 3" key="1">
    <citation type="journal article" date="2011" name="Appl. Environ. Microbiol.">
        <title>Methanogenic archaea isolated from Taiwan's Chelungpu fault.</title>
        <authorList>
            <person name="Wu S.Y."/>
            <person name="Lai M.C."/>
        </authorList>
    </citation>
    <scope>NUCLEOTIDE SEQUENCE [LARGE SCALE GENOMIC DNA]</scope>
    <source>
        <strain evidence="2 3">St545Mb</strain>
    </source>
</reference>
<evidence type="ECO:0000259" key="1">
    <source>
        <dbReference type="Pfam" id="PF18423"/>
    </source>
</evidence>
<feature type="domain" description="CopZ zinc binding" evidence="1">
    <location>
        <begin position="21"/>
        <end position="80"/>
    </location>
</feature>
<accession>A0AAE3HBF6</accession>
<evidence type="ECO:0000313" key="2">
    <source>
        <dbReference type="EMBL" id="MCQ6963175.1"/>
    </source>
</evidence>
<organism evidence="2 3">
    <name type="scientific">Methanolobus chelungpuianus</name>
    <dbReference type="NCBI Taxonomy" id="502115"/>
    <lineage>
        <taxon>Archaea</taxon>
        <taxon>Methanobacteriati</taxon>
        <taxon>Methanobacteriota</taxon>
        <taxon>Stenosarchaea group</taxon>
        <taxon>Methanomicrobia</taxon>
        <taxon>Methanosarcinales</taxon>
        <taxon>Methanosarcinaceae</taxon>
        <taxon>Methanolobus</taxon>
    </lineage>
</organism>
<comment type="caution">
    <text evidence="2">The sequence shown here is derived from an EMBL/GenBank/DDBJ whole genome shotgun (WGS) entry which is preliminary data.</text>
</comment>
<dbReference type="Gene3D" id="1.10.10.1100">
    <property type="entry name" value="BFD-like [2Fe-2S]-binding domain"/>
    <property type="match status" value="1"/>
</dbReference>